<dbReference type="InterPro" id="IPR041049">
    <property type="entry name" value="DUF5615"/>
</dbReference>
<feature type="domain" description="DUF5615" evidence="1">
    <location>
        <begin position="1"/>
        <end position="110"/>
    </location>
</feature>
<evidence type="ECO:0000259" key="1">
    <source>
        <dbReference type="Pfam" id="PF18480"/>
    </source>
</evidence>
<comment type="caution">
    <text evidence="2">The sequence shown here is derived from an EMBL/GenBank/DDBJ whole genome shotgun (WGS) entry which is preliminary data.</text>
</comment>
<dbReference type="Proteomes" id="UP000177698">
    <property type="component" value="Unassembled WGS sequence"/>
</dbReference>
<name>A0A1F7IE92_9BACT</name>
<reference evidence="2 3" key="1">
    <citation type="journal article" date="2016" name="Nat. Commun.">
        <title>Thousands of microbial genomes shed light on interconnected biogeochemical processes in an aquifer system.</title>
        <authorList>
            <person name="Anantharaman K."/>
            <person name="Brown C.T."/>
            <person name="Hug L.A."/>
            <person name="Sharon I."/>
            <person name="Castelle C.J."/>
            <person name="Probst A.J."/>
            <person name="Thomas B.C."/>
            <person name="Singh A."/>
            <person name="Wilkins M.J."/>
            <person name="Karaoz U."/>
            <person name="Brodie E.L."/>
            <person name="Williams K.H."/>
            <person name="Hubbard S.S."/>
            <person name="Banfield J.F."/>
        </authorList>
    </citation>
    <scope>NUCLEOTIDE SEQUENCE [LARGE SCALE GENOMIC DNA]</scope>
</reference>
<proteinExistence type="predicted"/>
<dbReference type="AlphaFoldDB" id="A0A1F7IE92"/>
<organism evidence="2 3">
    <name type="scientific">Candidatus Roizmanbacteria bacterium RIFCSPLOWO2_01_FULL_37_12</name>
    <dbReference type="NCBI Taxonomy" id="1802056"/>
    <lineage>
        <taxon>Bacteria</taxon>
        <taxon>Candidatus Roizmaniibacteriota</taxon>
    </lineage>
</organism>
<protein>
    <recommendedName>
        <fullName evidence="1">DUF5615 domain-containing protein</fullName>
    </recommendedName>
</protein>
<sequence>MKAVIHEVLPRSFTILLKSKGFQVFDVRDHGLRGKDDQEIYRFAQKNKVVLFSADLGFANTLYFAFGTHSGIVILRFPNEMSVRSINEVVKLLLSRLLPKDYPGNLIILSPGKIRIRQKQNN</sequence>
<gene>
    <name evidence="2" type="ORF">A2954_07395</name>
</gene>
<dbReference type="Pfam" id="PF18480">
    <property type="entry name" value="DUF5615"/>
    <property type="match status" value="1"/>
</dbReference>
<evidence type="ECO:0000313" key="3">
    <source>
        <dbReference type="Proteomes" id="UP000177698"/>
    </source>
</evidence>
<accession>A0A1F7IE92</accession>
<dbReference type="EMBL" id="MGAG01000010">
    <property type="protein sequence ID" value="OGK41673.1"/>
    <property type="molecule type" value="Genomic_DNA"/>
</dbReference>
<dbReference type="STRING" id="1802056.A2954_07395"/>
<evidence type="ECO:0000313" key="2">
    <source>
        <dbReference type="EMBL" id="OGK41673.1"/>
    </source>
</evidence>